<keyword evidence="2" id="KW-1185">Reference proteome</keyword>
<dbReference type="Proteomes" id="UP000007509">
    <property type="component" value="Unassembled WGS sequence"/>
</dbReference>
<dbReference type="EMBL" id="AKJY01000106">
    <property type="protein sequence ID" value="EJL68120.1"/>
    <property type="molecule type" value="Genomic_DNA"/>
</dbReference>
<comment type="caution">
    <text evidence="1">The sequence shown here is derived from an EMBL/GenBank/DDBJ whole genome shotgun (WGS) entry which is preliminary data.</text>
</comment>
<protein>
    <submittedName>
        <fullName evidence="1">Uncharacterized protein</fullName>
    </submittedName>
</protein>
<organism evidence="1 2">
    <name type="scientific">Chryseobacterium populi</name>
    <dbReference type="NCBI Taxonomy" id="1144316"/>
    <lineage>
        <taxon>Bacteria</taxon>
        <taxon>Pseudomonadati</taxon>
        <taxon>Bacteroidota</taxon>
        <taxon>Flavobacteriia</taxon>
        <taxon>Flavobacteriales</taxon>
        <taxon>Weeksellaceae</taxon>
        <taxon>Chryseobacterium group</taxon>
        <taxon>Chryseobacterium</taxon>
    </lineage>
</organism>
<sequence length="163" mass="18138">MKKQLLLIFSFFSLFNISCTSQQKKESDKDKSTINSKIYKIEKIELTEQTRGTNRKITFVPGSVTTSLNDNITTAELSAANWENIIKEATLIDLDKISSYESPTTGRFSDKALASTIIITSGGKEYTSAGFDAGIPPKELEALYQSLRGKNNIIQKAKPKFSR</sequence>
<evidence type="ECO:0000313" key="1">
    <source>
        <dbReference type="EMBL" id="EJL68120.1"/>
    </source>
</evidence>
<dbReference type="OrthoDB" id="1446480at2"/>
<evidence type="ECO:0000313" key="2">
    <source>
        <dbReference type="Proteomes" id="UP000007509"/>
    </source>
</evidence>
<dbReference type="RefSeq" id="WP_007846755.1">
    <property type="nucleotide sequence ID" value="NZ_AKJY01000106.1"/>
</dbReference>
<proteinExistence type="predicted"/>
<reference evidence="1 2" key="1">
    <citation type="journal article" date="2012" name="J. Bacteriol.">
        <title>Twenty-one genome sequences from Pseudomonas species and 19 genome sequences from diverse bacteria isolated from the rhizosphere and endosphere of Populus deltoides.</title>
        <authorList>
            <person name="Brown S.D."/>
            <person name="Utturkar S.M."/>
            <person name="Klingeman D.M."/>
            <person name="Johnson C.M."/>
            <person name="Martin S.L."/>
            <person name="Land M.L."/>
            <person name="Lu T.Y."/>
            <person name="Schadt C.W."/>
            <person name="Doktycz M.J."/>
            <person name="Pelletier D.A."/>
        </authorList>
    </citation>
    <scope>NUCLEOTIDE SEQUENCE [LARGE SCALE GENOMIC DNA]</scope>
    <source>
        <strain evidence="1 2">CF314</strain>
    </source>
</reference>
<dbReference type="PATRIC" id="fig|1144316.3.peg.3890"/>
<dbReference type="AlphaFoldDB" id="J2JJR1"/>
<gene>
    <name evidence="1" type="ORF">PMI13_03875</name>
</gene>
<accession>J2JJR1</accession>
<name>J2JJR1_9FLAO</name>